<comment type="caution">
    <text evidence="2">The sequence shown here is derived from an EMBL/GenBank/DDBJ whole genome shotgun (WGS) entry which is preliminary data.</text>
</comment>
<gene>
    <name evidence="2" type="ORF">CNMCM6805_001208</name>
</gene>
<dbReference type="Proteomes" id="UP000653565">
    <property type="component" value="Unassembled WGS sequence"/>
</dbReference>
<protein>
    <submittedName>
        <fullName evidence="2">Uncharacterized protein</fullName>
    </submittedName>
</protein>
<feature type="transmembrane region" description="Helical" evidence="1">
    <location>
        <begin position="53"/>
        <end position="73"/>
    </location>
</feature>
<reference evidence="2" key="2">
    <citation type="submission" date="2020-04" db="EMBL/GenBank/DDBJ databases">
        <authorList>
            <person name="Santos R.A.C."/>
            <person name="Steenwyk J.L."/>
            <person name="Rivero-Menendez O."/>
            <person name="Mead M.E."/>
            <person name="Silva L.P."/>
            <person name="Bastos R.W."/>
            <person name="Alastruey-Izquierdo A."/>
            <person name="Goldman G.H."/>
            <person name="Rokas A."/>
        </authorList>
    </citation>
    <scope>NUCLEOTIDE SEQUENCE</scope>
    <source>
        <strain evidence="2">CNM-CM6805</strain>
    </source>
</reference>
<feature type="transmembrane region" description="Helical" evidence="1">
    <location>
        <begin position="197"/>
        <end position="214"/>
    </location>
</feature>
<keyword evidence="1" id="KW-0472">Membrane</keyword>
<feature type="transmembrane region" description="Helical" evidence="1">
    <location>
        <begin position="234"/>
        <end position="255"/>
    </location>
</feature>
<proteinExistence type="predicted"/>
<keyword evidence="1" id="KW-1133">Transmembrane helix</keyword>
<evidence type="ECO:0000313" key="3">
    <source>
        <dbReference type="Proteomes" id="UP000653565"/>
    </source>
</evidence>
<organism evidence="2 3">
    <name type="scientific">Aspergillus fumigatiaffinis</name>
    <dbReference type="NCBI Taxonomy" id="340414"/>
    <lineage>
        <taxon>Eukaryota</taxon>
        <taxon>Fungi</taxon>
        <taxon>Dikarya</taxon>
        <taxon>Ascomycota</taxon>
        <taxon>Pezizomycotina</taxon>
        <taxon>Eurotiomycetes</taxon>
        <taxon>Eurotiomycetidae</taxon>
        <taxon>Eurotiales</taxon>
        <taxon>Aspergillaceae</taxon>
        <taxon>Aspergillus</taxon>
        <taxon>Aspergillus subgen. Fumigati</taxon>
    </lineage>
</organism>
<dbReference type="EMBL" id="JAAAPX010000128">
    <property type="protein sequence ID" value="KAF4229667.1"/>
    <property type="molecule type" value="Genomic_DNA"/>
</dbReference>
<keyword evidence="3" id="KW-1185">Reference proteome</keyword>
<accession>A0A8H4M4H9</accession>
<evidence type="ECO:0000313" key="2">
    <source>
        <dbReference type="EMBL" id="KAF4229667.1"/>
    </source>
</evidence>
<dbReference type="OrthoDB" id="3021074at2759"/>
<dbReference type="AlphaFoldDB" id="A0A8H4M4H9"/>
<name>A0A8H4M4H9_9EURO</name>
<sequence>MPLSMQPYWLAYRATLLDLDCLGIFAIVSVGSLVVTVFFHGSELLRESPARPVFQYWGLLMVVGTVCSVVAMLRDYPSEERCISLPSDATNTTEPVLLTSKAQLDLMQFNCTYACFNARQAFRDPSDIRVVPAAVVSLYRLLVTPRYYTKDELERILRSANNTLSQSDLLPKQRRYATQRRSMAQKKLARGQKRRRPGLMTALLSVASVVVLVLNESFIHIGKEIPASELPYAVGQWGPWVAVVMALAGSAIVEYHRPAWEERQRILKEEGVLAQGESAPSVFASVWMQLRNRAGKSSAETDTAEIVQWPEAAWRRGLPS</sequence>
<reference evidence="2" key="1">
    <citation type="journal article" date="2020" name="bioRxiv">
        <title>Genomic and phenotypic heterogeneity of clinical isolates of the human pathogens Aspergillus fumigatus, Aspergillus lentulus and Aspergillus fumigatiaffinis.</title>
        <authorList>
            <person name="dos Santos R.A.C."/>
            <person name="Steenwyk J.L."/>
            <person name="Rivero-Menendez O."/>
            <person name="Mead M.E."/>
            <person name="Silva L.P."/>
            <person name="Bastos R.W."/>
            <person name="Alastruey-Izquierdo A."/>
            <person name="Goldman G.H."/>
            <person name="Rokas A."/>
        </authorList>
    </citation>
    <scope>NUCLEOTIDE SEQUENCE</scope>
    <source>
        <strain evidence="2">CNM-CM6805</strain>
    </source>
</reference>
<keyword evidence="1" id="KW-0812">Transmembrane</keyword>
<evidence type="ECO:0000256" key="1">
    <source>
        <dbReference type="SAM" id="Phobius"/>
    </source>
</evidence>
<feature type="transmembrane region" description="Helical" evidence="1">
    <location>
        <begin position="21"/>
        <end position="41"/>
    </location>
</feature>